<keyword evidence="4" id="KW-1185">Reference proteome</keyword>
<dbReference type="RefSeq" id="WP_043775454.1">
    <property type="nucleotide sequence ID" value="NZ_JAME01000081.1"/>
</dbReference>
<accession>X7F1F4</accession>
<dbReference type="EMBL" id="JAME01000081">
    <property type="protein sequence ID" value="ETX26553.1"/>
    <property type="molecule type" value="Genomic_DNA"/>
</dbReference>
<feature type="domain" description="Resolvase HTH" evidence="2">
    <location>
        <begin position="8"/>
        <end position="37"/>
    </location>
</feature>
<sequence length="175" mass="18912">MKQIDDVLILRLHRAKMPIEQIARAAGCSRMTVYKRLDSLGAPRRRNVMEPADVPGGGVRVAHNLKVSDADLVAATAAGETTSETAARLGVNVKTIRNRQLALSRRRAAAAKLDRAPQEPPSPPPPPSIGNIPAARVAALVETGGRYRELAALAERWGESTTRVQSWYHRARAAA</sequence>
<comment type="caution">
    <text evidence="3">The sequence shown here is derived from an EMBL/GenBank/DDBJ whole genome shotgun (WGS) entry which is preliminary data.</text>
</comment>
<feature type="region of interest" description="Disordered" evidence="1">
    <location>
        <begin position="107"/>
        <end position="132"/>
    </location>
</feature>
<evidence type="ECO:0000313" key="3">
    <source>
        <dbReference type="EMBL" id="ETX26553.1"/>
    </source>
</evidence>
<evidence type="ECO:0000259" key="2">
    <source>
        <dbReference type="Pfam" id="PF02796"/>
    </source>
</evidence>
<organism evidence="3 4">
    <name type="scientific">Roseivivax isoporae LMG 25204</name>
    <dbReference type="NCBI Taxonomy" id="1449351"/>
    <lineage>
        <taxon>Bacteria</taxon>
        <taxon>Pseudomonadati</taxon>
        <taxon>Pseudomonadota</taxon>
        <taxon>Alphaproteobacteria</taxon>
        <taxon>Rhodobacterales</taxon>
        <taxon>Roseobacteraceae</taxon>
        <taxon>Roseivivax</taxon>
    </lineage>
</organism>
<proteinExistence type="predicted"/>
<dbReference type="Gene3D" id="1.10.10.60">
    <property type="entry name" value="Homeodomain-like"/>
    <property type="match status" value="1"/>
</dbReference>
<dbReference type="Proteomes" id="UP000023430">
    <property type="component" value="Unassembled WGS sequence"/>
</dbReference>
<reference evidence="3 4" key="1">
    <citation type="submission" date="2014-01" db="EMBL/GenBank/DDBJ databases">
        <title>Roseivivax isoporae LMG 25204 Genome Sequencing.</title>
        <authorList>
            <person name="Lai Q."/>
            <person name="Li G."/>
            <person name="Shao Z."/>
        </authorList>
    </citation>
    <scope>NUCLEOTIDE SEQUENCE [LARGE SCALE GENOMIC DNA]</scope>
    <source>
        <strain evidence="3 4">LMG 25204</strain>
    </source>
</reference>
<dbReference type="InterPro" id="IPR006120">
    <property type="entry name" value="Resolvase_HTH_dom"/>
</dbReference>
<dbReference type="Pfam" id="PF02796">
    <property type="entry name" value="HTH_7"/>
    <property type="match status" value="1"/>
</dbReference>
<evidence type="ECO:0000313" key="4">
    <source>
        <dbReference type="Proteomes" id="UP000023430"/>
    </source>
</evidence>
<gene>
    <name evidence="3" type="ORF">RISW2_22880</name>
</gene>
<name>X7F1F4_9RHOB</name>
<dbReference type="GO" id="GO:0003677">
    <property type="term" value="F:DNA binding"/>
    <property type="evidence" value="ECO:0007669"/>
    <property type="project" value="InterPro"/>
</dbReference>
<dbReference type="AlphaFoldDB" id="X7F1F4"/>
<protein>
    <recommendedName>
        <fullName evidence="2">Resolvase HTH domain-containing protein</fullName>
    </recommendedName>
</protein>
<feature type="compositionally biased region" description="Pro residues" evidence="1">
    <location>
        <begin position="118"/>
        <end position="128"/>
    </location>
</feature>
<evidence type="ECO:0000256" key="1">
    <source>
        <dbReference type="SAM" id="MobiDB-lite"/>
    </source>
</evidence>
<dbReference type="GO" id="GO:0000150">
    <property type="term" value="F:DNA strand exchange activity"/>
    <property type="evidence" value="ECO:0007669"/>
    <property type="project" value="InterPro"/>
</dbReference>